<evidence type="ECO:0000313" key="2">
    <source>
        <dbReference type="EMBL" id="CAL8148628.1"/>
    </source>
</evidence>
<keyword evidence="3" id="KW-1185">Reference proteome</keyword>
<feature type="transmembrane region" description="Helical" evidence="1">
    <location>
        <begin position="70"/>
        <end position="94"/>
    </location>
</feature>
<accession>A0ABP1SAC1</accession>
<keyword evidence="1" id="KW-1133">Transmembrane helix</keyword>
<sequence>MEEKVDDVNCENENKKTHASALAPARRGISRILPEIWERIFSDLSPTDFLSVINSWKEWNQLMHMKKTNFLFPLILPFVLEYLPLNSILLLASYQQEF</sequence>
<organism evidence="2 3">
    <name type="scientific">Orchesella dallaii</name>
    <dbReference type="NCBI Taxonomy" id="48710"/>
    <lineage>
        <taxon>Eukaryota</taxon>
        <taxon>Metazoa</taxon>
        <taxon>Ecdysozoa</taxon>
        <taxon>Arthropoda</taxon>
        <taxon>Hexapoda</taxon>
        <taxon>Collembola</taxon>
        <taxon>Entomobryomorpha</taxon>
        <taxon>Entomobryoidea</taxon>
        <taxon>Orchesellidae</taxon>
        <taxon>Orchesellinae</taxon>
        <taxon>Orchesella</taxon>
    </lineage>
</organism>
<evidence type="ECO:0008006" key="4">
    <source>
        <dbReference type="Google" id="ProtNLM"/>
    </source>
</evidence>
<comment type="caution">
    <text evidence="2">The sequence shown here is derived from an EMBL/GenBank/DDBJ whole genome shotgun (WGS) entry which is preliminary data.</text>
</comment>
<name>A0ABP1SAC1_9HEXA</name>
<gene>
    <name evidence="2" type="ORF">ODALV1_LOCUS31481</name>
</gene>
<evidence type="ECO:0000313" key="3">
    <source>
        <dbReference type="Proteomes" id="UP001642540"/>
    </source>
</evidence>
<keyword evidence="1" id="KW-0472">Membrane</keyword>
<reference evidence="2 3" key="1">
    <citation type="submission" date="2024-08" db="EMBL/GenBank/DDBJ databases">
        <authorList>
            <person name="Cucini C."/>
            <person name="Frati F."/>
        </authorList>
    </citation>
    <scope>NUCLEOTIDE SEQUENCE [LARGE SCALE GENOMIC DNA]</scope>
</reference>
<keyword evidence="1" id="KW-0812">Transmembrane</keyword>
<dbReference type="Proteomes" id="UP001642540">
    <property type="component" value="Unassembled WGS sequence"/>
</dbReference>
<evidence type="ECO:0000256" key="1">
    <source>
        <dbReference type="SAM" id="Phobius"/>
    </source>
</evidence>
<proteinExistence type="predicted"/>
<protein>
    <recommendedName>
        <fullName evidence="4">F-box domain-containing protein</fullName>
    </recommendedName>
</protein>
<dbReference type="EMBL" id="CAXLJM020000173">
    <property type="protein sequence ID" value="CAL8148628.1"/>
    <property type="molecule type" value="Genomic_DNA"/>
</dbReference>